<organism evidence="1 2">
    <name type="scientific">Persea americana</name>
    <name type="common">Avocado</name>
    <dbReference type="NCBI Taxonomy" id="3435"/>
    <lineage>
        <taxon>Eukaryota</taxon>
        <taxon>Viridiplantae</taxon>
        <taxon>Streptophyta</taxon>
        <taxon>Embryophyta</taxon>
        <taxon>Tracheophyta</taxon>
        <taxon>Spermatophyta</taxon>
        <taxon>Magnoliopsida</taxon>
        <taxon>Magnoliidae</taxon>
        <taxon>Laurales</taxon>
        <taxon>Lauraceae</taxon>
        <taxon>Persea</taxon>
    </lineage>
</organism>
<proteinExistence type="predicted"/>
<dbReference type="EMBL" id="CM056811">
    <property type="protein sequence ID" value="KAJ8635584.1"/>
    <property type="molecule type" value="Genomic_DNA"/>
</dbReference>
<reference evidence="1 2" key="1">
    <citation type="journal article" date="2022" name="Hortic Res">
        <title>A haplotype resolved chromosomal level avocado genome allows analysis of novel avocado genes.</title>
        <authorList>
            <person name="Nath O."/>
            <person name="Fletcher S.J."/>
            <person name="Hayward A."/>
            <person name="Shaw L.M."/>
            <person name="Masouleh A.K."/>
            <person name="Furtado A."/>
            <person name="Henry R.J."/>
            <person name="Mitter N."/>
        </authorList>
    </citation>
    <scope>NUCLEOTIDE SEQUENCE [LARGE SCALE GENOMIC DNA]</scope>
    <source>
        <strain evidence="2">cv. Hass</strain>
    </source>
</reference>
<accession>A0ACC2LQ68</accession>
<evidence type="ECO:0000313" key="2">
    <source>
        <dbReference type="Proteomes" id="UP001234297"/>
    </source>
</evidence>
<keyword evidence="2" id="KW-1185">Reference proteome</keyword>
<protein>
    <submittedName>
        <fullName evidence="1">Uncharacterized protein</fullName>
    </submittedName>
</protein>
<dbReference type="Proteomes" id="UP001234297">
    <property type="component" value="Chromosome 3"/>
</dbReference>
<evidence type="ECO:0000313" key="1">
    <source>
        <dbReference type="EMBL" id="KAJ8635584.1"/>
    </source>
</evidence>
<sequence>MNPHGQSEAPVWIRLRGIPNHCWSSDILLSIVASIGKPLRLDEITAKERMFSFARVQVLLIVASSFPRTLSVDLEGEDLVEVEVQYEAIPCSECLSAGHLSTKCPFRMKPSLLKTPAQAAVLITPTISEDLGPKAGVSPQSSPATEAIALSISREPGSVLNQVINPLDPGSQNVEVFHGTLTSISNPFSDPHLDPSSDLTILIPTTPLQVYPLPLPYLSYPPQQLPSPHAPTPPRGHYLPPYHPKSVWSQCDLQPNISFQQPPLTSSLQTVFFQLSLRMWS</sequence>
<comment type="caution">
    <text evidence="1">The sequence shown here is derived from an EMBL/GenBank/DDBJ whole genome shotgun (WGS) entry which is preliminary data.</text>
</comment>
<gene>
    <name evidence="1" type="ORF">MRB53_009851</name>
</gene>
<name>A0ACC2LQ68_PERAE</name>